<protein>
    <submittedName>
        <fullName evidence="9">ABC transporter permease</fullName>
    </submittedName>
</protein>
<evidence type="ECO:0000313" key="10">
    <source>
        <dbReference type="Proteomes" id="UP001596353"/>
    </source>
</evidence>
<keyword evidence="6 7" id="KW-0472">Membrane</keyword>
<dbReference type="Proteomes" id="UP001596353">
    <property type="component" value="Unassembled WGS sequence"/>
</dbReference>
<evidence type="ECO:0000256" key="6">
    <source>
        <dbReference type="ARBA" id="ARBA00023136"/>
    </source>
</evidence>
<keyword evidence="2" id="KW-0813">Transport</keyword>
<feature type="transmembrane region" description="Helical" evidence="7">
    <location>
        <begin position="129"/>
        <end position="153"/>
    </location>
</feature>
<dbReference type="EMBL" id="JBHSWG010000003">
    <property type="protein sequence ID" value="MFC6762017.1"/>
    <property type="molecule type" value="Genomic_DNA"/>
</dbReference>
<evidence type="ECO:0000313" key="9">
    <source>
        <dbReference type="EMBL" id="MFC6762017.1"/>
    </source>
</evidence>
<evidence type="ECO:0000256" key="5">
    <source>
        <dbReference type="ARBA" id="ARBA00022989"/>
    </source>
</evidence>
<keyword evidence="5 7" id="KW-1133">Transmembrane helix</keyword>
<feature type="domain" description="ABC transmembrane type-1" evidence="8">
    <location>
        <begin position="93"/>
        <end position="183"/>
    </location>
</feature>
<keyword evidence="3" id="KW-1003">Cell membrane</keyword>
<dbReference type="Pfam" id="PF19300">
    <property type="entry name" value="BPD_transp_1_N"/>
    <property type="match status" value="1"/>
</dbReference>
<keyword evidence="10" id="KW-1185">Reference proteome</keyword>
<accession>A0ABW2B8U0</accession>
<comment type="caution">
    <text evidence="9">The sequence shown here is derived from an EMBL/GenBank/DDBJ whole genome shotgun (WGS) entry which is preliminary data.</text>
</comment>
<dbReference type="SUPFAM" id="SSF161098">
    <property type="entry name" value="MetI-like"/>
    <property type="match status" value="1"/>
</dbReference>
<evidence type="ECO:0000256" key="7">
    <source>
        <dbReference type="SAM" id="Phobius"/>
    </source>
</evidence>
<reference evidence="10" key="1">
    <citation type="journal article" date="2019" name="Int. J. Syst. Evol. Microbiol.">
        <title>The Global Catalogue of Microorganisms (GCM) 10K type strain sequencing project: providing services to taxonomists for standard genome sequencing and annotation.</title>
        <authorList>
            <consortium name="The Broad Institute Genomics Platform"/>
            <consortium name="The Broad Institute Genome Sequencing Center for Infectious Disease"/>
            <person name="Wu L."/>
            <person name="Ma J."/>
        </authorList>
    </citation>
    <scope>NUCLEOTIDE SEQUENCE [LARGE SCALE GENOMIC DNA]</scope>
    <source>
        <strain evidence="10">CCUG 66188</strain>
    </source>
</reference>
<name>A0ABW2B8U0_9RHOB</name>
<dbReference type="PANTHER" id="PTHR43163">
    <property type="entry name" value="DIPEPTIDE TRANSPORT SYSTEM PERMEASE PROTEIN DPPB-RELATED"/>
    <property type="match status" value="1"/>
</dbReference>
<gene>
    <name evidence="9" type="ORF">ACFQFQ_24940</name>
</gene>
<dbReference type="InterPro" id="IPR000515">
    <property type="entry name" value="MetI-like"/>
</dbReference>
<sequence>MLNRIVTKLLHAAFVLLATNIISFSIFSFAGSPVDAILGETATAEERAELAEDLGFNDPVHVRFANYAKAVQGDFGRSLRSNEDIGDLITTRFPATMELVIVATILTLIFGIPLGLFSGMKRRKPLAKAVLLGSLYGISMPNFLLGLLLIFLFSVQLGWLPAFGRPGTVDFWGWETSFLTIKG</sequence>
<dbReference type="PANTHER" id="PTHR43163:SF2">
    <property type="entry name" value="ABC TRANSPORTER PERMEASE PROTEIN"/>
    <property type="match status" value="1"/>
</dbReference>
<feature type="transmembrane region" description="Helical" evidence="7">
    <location>
        <begin position="99"/>
        <end position="117"/>
    </location>
</feature>
<feature type="transmembrane region" description="Helical" evidence="7">
    <location>
        <begin position="12"/>
        <end position="30"/>
    </location>
</feature>
<evidence type="ECO:0000256" key="4">
    <source>
        <dbReference type="ARBA" id="ARBA00022692"/>
    </source>
</evidence>
<evidence type="ECO:0000259" key="8">
    <source>
        <dbReference type="PROSITE" id="PS50928"/>
    </source>
</evidence>
<keyword evidence="4 7" id="KW-0812">Transmembrane</keyword>
<dbReference type="InterPro" id="IPR035906">
    <property type="entry name" value="MetI-like_sf"/>
</dbReference>
<comment type="subcellular location">
    <subcellularLocation>
        <location evidence="1">Cell membrane</location>
        <topology evidence="1">Multi-pass membrane protein</topology>
    </subcellularLocation>
</comment>
<proteinExistence type="predicted"/>
<dbReference type="InterPro" id="IPR045621">
    <property type="entry name" value="BPD_transp_1_N"/>
</dbReference>
<evidence type="ECO:0000256" key="3">
    <source>
        <dbReference type="ARBA" id="ARBA00022475"/>
    </source>
</evidence>
<dbReference type="PROSITE" id="PS50928">
    <property type="entry name" value="ABC_TM1"/>
    <property type="match status" value="1"/>
</dbReference>
<evidence type="ECO:0000256" key="1">
    <source>
        <dbReference type="ARBA" id="ARBA00004651"/>
    </source>
</evidence>
<organism evidence="9 10">
    <name type="scientific">Sulfitobacter porphyrae</name>
    <dbReference type="NCBI Taxonomy" id="1246864"/>
    <lineage>
        <taxon>Bacteria</taxon>
        <taxon>Pseudomonadati</taxon>
        <taxon>Pseudomonadota</taxon>
        <taxon>Alphaproteobacteria</taxon>
        <taxon>Rhodobacterales</taxon>
        <taxon>Roseobacteraceae</taxon>
        <taxon>Sulfitobacter</taxon>
    </lineage>
</organism>
<dbReference type="Gene3D" id="1.10.3720.10">
    <property type="entry name" value="MetI-like"/>
    <property type="match status" value="1"/>
</dbReference>
<evidence type="ECO:0000256" key="2">
    <source>
        <dbReference type="ARBA" id="ARBA00022448"/>
    </source>
</evidence>